<evidence type="ECO:0000256" key="6">
    <source>
        <dbReference type="SAM" id="SignalP"/>
    </source>
</evidence>
<accession>A0A8T4H880</accession>
<keyword evidence="4" id="KW-0472">Membrane</keyword>
<dbReference type="Proteomes" id="UP000679691">
    <property type="component" value="Unassembled WGS sequence"/>
</dbReference>
<name>A0A8T4H880_9SPHI</name>
<dbReference type="Pfam" id="PF07980">
    <property type="entry name" value="SusD_RagB"/>
    <property type="match status" value="1"/>
</dbReference>
<evidence type="ECO:0000256" key="5">
    <source>
        <dbReference type="ARBA" id="ARBA00023237"/>
    </source>
</evidence>
<evidence type="ECO:0000256" key="2">
    <source>
        <dbReference type="ARBA" id="ARBA00006275"/>
    </source>
</evidence>
<comment type="subcellular location">
    <subcellularLocation>
        <location evidence="1">Cell outer membrane</location>
    </subcellularLocation>
</comment>
<keyword evidence="10" id="KW-1185">Reference proteome</keyword>
<comment type="caution">
    <text evidence="9">The sequence shown here is derived from an EMBL/GenBank/DDBJ whole genome shotgun (WGS) entry which is preliminary data.</text>
</comment>
<evidence type="ECO:0000256" key="4">
    <source>
        <dbReference type="ARBA" id="ARBA00023136"/>
    </source>
</evidence>
<reference evidence="9" key="1">
    <citation type="submission" date="2021-03" db="EMBL/GenBank/DDBJ databases">
        <authorList>
            <person name="Lu T."/>
            <person name="Wang Q."/>
            <person name="Han X."/>
        </authorList>
    </citation>
    <scope>NUCLEOTIDE SEQUENCE</scope>
    <source>
        <strain evidence="9">WQ 2009</strain>
    </source>
</reference>
<sequence>MRKLKYIASALFISLAVSSCNLDKFPENSISRDQAFEKVSDAKNWDTNFYAQLRARVYGYYWYVSDIQADQLNATLDFGNSVGAPHRWSDDFNSDNYEIRDQYLNYYSALKNVNLSIEKFPTIPTTTEAEKKELNQYLGDAYLTRAYYNFKLANRYAKAYDAKTADTDLGIPLVLTYDIYELPSRSTLKQTYDQILLDLGQAKTLLAGVAGTPGSKYYTIDVVNALEARIKLYMGDWAGAKAAADAVIATNKYVLYNTAETVKAMWAEDKTNEDILISSISLVEGPNQNSVYHGYEAATKTYRPSFVPTQGVINTFEDSDFRKNVYFKMVDLYQGGKSYPGYIVSKYPGNSALQSSTASNVNTPKIFRIAESYLISSEAAFQAGNSAAALTRLNELRVARGLKALVGVTGDALLREIKSERTRELAFEGFRLDDLKRWKEGFTRKDPQNLDFLSTGEGYTTKTVQANDNKFVWGIPGYDMILNKNLVQNPGW</sequence>
<dbReference type="InterPro" id="IPR012944">
    <property type="entry name" value="SusD_RagB_dom"/>
</dbReference>
<gene>
    <name evidence="9" type="ORF">J5U18_06900</name>
</gene>
<proteinExistence type="inferred from homology"/>
<comment type="similarity">
    <text evidence="2">Belongs to the SusD family.</text>
</comment>
<dbReference type="Gene3D" id="1.25.40.390">
    <property type="match status" value="1"/>
</dbReference>
<feature type="domain" description="SusD-like N-terminal" evidence="8">
    <location>
        <begin position="86"/>
        <end position="208"/>
    </location>
</feature>
<keyword evidence="3 6" id="KW-0732">Signal</keyword>
<evidence type="ECO:0000259" key="8">
    <source>
        <dbReference type="Pfam" id="PF14322"/>
    </source>
</evidence>
<evidence type="ECO:0000256" key="1">
    <source>
        <dbReference type="ARBA" id="ARBA00004442"/>
    </source>
</evidence>
<dbReference type="AlphaFoldDB" id="A0A8T4H880"/>
<dbReference type="RefSeq" id="WP_353546781.1">
    <property type="nucleotide sequence ID" value="NZ_JAGKSB010000006.1"/>
</dbReference>
<dbReference type="Pfam" id="PF14322">
    <property type="entry name" value="SusD-like_3"/>
    <property type="match status" value="1"/>
</dbReference>
<evidence type="ECO:0000313" key="10">
    <source>
        <dbReference type="Proteomes" id="UP000679691"/>
    </source>
</evidence>
<evidence type="ECO:0000313" key="9">
    <source>
        <dbReference type="EMBL" id="MBP3943290.1"/>
    </source>
</evidence>
<organism evidence="9 10">
    <name type="scientific">Rhinopithecimicrobium faecis</name>
    <dbReference type="NCBI Taxonomy" id="2820698"/>
    <lineage>
        <taxon>Bacteria</taxon>
        <taxon>Pseudomonadati</taxon>
        <taxon>Bacteroidota</taxon>
        <taxon>Sphingobacteriia</taxon>
        <taxon>Sphingobacteriales</taxon>
        <taxon>Sphingobacteriaceae</taxon>
        <taxon>Rhinopithecimicrobium</taxon>
    </lineage>
</organism>
<feature type="chain" id="PRO_5035779410" evidence="6">
    <location>
        <begin position="20"/>
        <end position="492"/>
    </location>
</feature>
<evidence type="ECO:0000256" key="3">
    <source>
        <dbReference type="ARBA" id="ARBA00022729"/>
    </source>
</evidence>
<dbReference type="PROSITE" id="PS51257">
    <property type="entry name" value="PROKAR_LIPOPROTEIN"/>
    <property type="match status" value="1"/>
</dbReference>
<dbReference type="InterPro" id="IPR011990">
    <property type="entry name" value="TPR-like_helical_dom_sf"/>
</dbReference>
<dbReference type="InterPro" id="IPR033985">
    <property type="entry name" value="SusD-like_N"/>
</dbReference>
<dbReference type="EMBL" id="JAGKSB010000006">
    <property type="protein sequence ID" value="MBP3943290.1"/>
    <property type="molecule type" value="Genomic_DNA"/>
</dbReference>
<protein>
    <submittedName>
        <fullName evidence="9">RagB/SusD family nutrient uptake outer membrane protein</fullName>
    </submittedName>
</protein>
<dbReference type="SUPFAM" id="SSF48452">
    <property type="entry name" value="TPR-like"/>
    <property type="match status" value="1"/>
</dbReference>
<dbReference type="GO" id="GO:0009279">
    <property type="term" value="C:cell outer membrane"/>
    <property type="evidence" value="ECO:0007669"/>
    <property type="project" value="UniProtKB-SubCell"/>
</dbReference>
<evidence type="ECO:0000259" key="7">
    <source>
        <dbReference type="Pfam" id="PF07980"/>
    </source>
</evidence>
<keyword evidence="5" id="KW-0998">Cell outer membrane</keyword>
<feature type="signal peptide" evidence="6">
    <location>
        <begin position="1"/>
        <end position="19"/>
    </location>
</feature>
<feature type="domain" description="RagB/SusD" evidence="7">
    <location>
        <begin position="335"/>
        <end position="492"/>
    </location>
</feature>